<dbReference type="Pfam" id="PF00041">
    <property type="entry name" value="fn3"/>
    <property type="match status" value="2"/>
</dbReference>
<dbReference type="AlphaFoldDB" id="A0A917H7S9"/>
<dbReference type="SUPFAM" id="SSF51126">
    <property type="entry name" value="Pectin lyase-like"/>
    <property type="match status" value="1"/>
</dbReference>
<reference evidence="3" key="1">
    <citation type="journal article" date="2014" name="Int. J. Syst. Evol. Microbiol.">
        <title>Complete genome sequence of Corynebacterium casei LMG S-19264T (=DSM 44701T), isolated from a smear-ripened cheese.</title>
        <authorList>
            <consortium name="US DOE Joint Genome Institute (JGI-PGF)"/>
            <person name="Walter F."/>
            <person name="Albersmeier A."/>
            <person name="Kalinowski J."/>
            <person name="Ruckert C."/>
        </authorList>
    </citation>
    <scope>NUCLEOTIDE SEQUENCE</scope>
    <source>
        <strain evidence="3">CGMCC 1.12997</strain>
    </source>
</reference>
<dbReference type="SMART" id="SM00710">
    <property type="entry name" value="PbH1"/>
    <property type="match status" value="5"/>
</dbReference>
<dbReference type="PANTHER" id="PTHR36453">
    <property type="entry name" value="SECRETED PROTEIN-RELATED"/>
    <property type="match status" value="1"/>
</dbReference>
<dbReference type="InterPro" id="IPR006626">
    <property type="entry name" value="PbH1"/>
</dbReference>
<feature type="domain" description="Fibronectin type-III" evidence="2">
    <location>
        <begin position="760"/>
        <end position="861"/>
    </location>
</feature>
<evidence type="ECO:0000313" key="4">
    <source>
        <dbReference type="Proteomes" id="UP000647241"/>
    </source>
</evidence>
<dbReference type="SUPFAM" id="SSF49265">
    <property type="entry name" value="Fibronectin type III"/>
    <property type="match status" value="1"/>
</dbReference>
<reference evidence="3" key="2">
    <citation type="submission" date="2020-09" db="EMBL/GenBank/DDBJ databases">
        <authorList>
            <person name="Sun Q."/>
            <person name="Zhou Y."/>
        </authorList>
    </citation>
    <scope>NUCLEOTIDE SEQUENCE</scope>
    <source>
        <strain evidence="3">CGMCC 1.12997</strain>
    </source>
</reference>
<dbReference type="InterPro" id="IPR012334">
    <property type="entry name" value="Pectin_lyas_fold"/>
</dbReference>
<keyword evidence="4" id="KW-1185">Reference proteome</keyword>
<evidence type="ECO:0000256" key="1">
    <source>
        <dbReference type="SAM" id="SignalP"/>
    </source>
</evidence>
<dbReference type="PANTHER" id="PTHR36453:SF1">
    <property type="entry name" value="RIGHT HANDED BETA HELIX DOMAIN-CONTAINING PROTEIN"/>
    <property type="match status" value="1"/>
</dbReference>
<dbReference type="InterPro" id="IPR003961">
    <property type="entry name" value="FN3_dom"/>
</dbReference>
<keyword evidence="1" id="KW-0732">Signal</keyword>
<organism evidence="3 4">
    <name type="scientific">Edaphobacter dinghuensis</name>
    <dbReference type="NCBI Taxonomy" id="1560005"/>
    <lineage>
        <taxon>Bacteria</taxon>
        <taxon>Pseudomonadati</taxon>
        <taxon>Acidobacteriota</taxon>
        <taxon>Terriglobia</taxon>
        <taxon>Terriglobales</taxon>
        <taxon>Acidobacteriaceae</taxon>
        <taxon>Edaphobacter</taxon>
    </lineage>
</organism>
<feature type="domain" description="Fibronectin type-III" evidence="2">
    <location>
        <begin position="658"/>
        <end position="754"/>
    </location>
</feature>
<dbReference type="Gene3D" id="2.60.40.10">
    <property type="entry name" value="Immunoglobulins"/>
    <property type="match status" value="2"/>
</dbReference>
<gene>
    <name evidence="3" type="ORF">GCM10011585_10830</name>
</gene>
<dbReference type="CDD" id="cd00063">
    <property type="entry name" value="FN3"/>
    <property type="match status" value="2"/>
</dbReference>
<dbReference type="InterPro" id="IPR011050">
    <property type="entry name" value="Pectin_lyase_fold/virulence"/>
</dbReference>
<dbReference type="SMART" id="SM00060">
    <property type="entry name" value="FN3"/>
    <property type="match status" value="2"/>
</dbReference>
<evidence type="ECO:0000313" key="3">
    <source>
        <dbReference type="EMBL" id="GGG70513.1"/>
    </source>
</evidence>
<feature type="signal peptide" evidence="1">
    <location>
        <begin position="1"/>
        <end position="31"/>
    </location>
</feature>
<evidence type="ECO:0000259" key="2">
    <source>
        <dbReference type="PROSITE" id="PS50853"/>
    </source>
</evidence>
<proteinExistence type="predicted"/>
<dbReference type="RefSeq" id="WP_188553068.1">
    <property type="nucleotide sequence ID" value="NZ_BMGT01000001.1"/>
</dbReference>
<protein>
    <recommendedName>
        <fullName evidence="2">Fibronectin type-III domain-containing protein</fullName>
    </recommendedName>
</protein>
<name>A0A917H7S9_9BACT</name>
<sequence>MNLKINTLPRIRCLALALPTMALLCASSIQAQIYVSPKGSDAGLGTVEHPVQTLVRARDLARTTKQSKILLAGGTYRLTKTLELSEQDSGVSFAAIGGSHPIISGAVQITGWKKVDAKRNLWQAPAPAALTDSRQLYVNGVRTQRAKGPVPVTLEMTPTGYIASDATMSQWKNISDIEFVYTGGNSIWNLPSEGLGSWTQPRCPIASIKGTVITMAQPCWDNSTKRVMLPSGVRTANLVGPMSVGKQPSYVENAFELLQTPGQWYFDRSSSLIYYIPRPGEDLARADVEVPVLQFLVALKGTASQPIHDVTFSGIQFSYATWLGPNTGTGFSEIQANYQVTGKDGYSKQALCHLVPGGECPYANWTKAPGNISVAYDRHIQFLNDVFAHLGAAGLDFASGSQDNVVEGSIFTDISGNGLQLGGVEAPLAPIADFTSHNRIDNNLFRNVGAEYRGGIGIVVGYARDTVIAHNEMEQLPYAAISIGWGGWPDKIKLPGQANNSANNLIADNSIHDFMLVLSDGGGIYTQGRTGKDLTDGEKITGNVIRDQYSSGHGIYADNGSAMMTIRNNVVFHTEHDNINSRHRDYYDGQQGENFNPLDISNNWWQQGDVDSDKEQVRVQGNRIIYALAEAPAALLHNAGLQPKFRGLEQRQFAVPSAPESPSRVASFGVDRAAYVTWSPSVFEGGSPVTSYTVTASNGNKTTISAAQFMKMTYMKFNGLTNGQSYTFTVRATNAQGTSTPSLPSYAVTATDQKIELPGPPAKVEAFIDHGNASIHFQTPDSTLPKSQEPPIIAYVVTIHPSGRKVYFTGRNVIALQESKHVTFSVINGLKPGENYSFSVSAINPAGEGKPATTQAIPVSK</sequence>
<dbReference type="InterPro" id="IPR036116">
    <property type="entry name" value="FN3_sf"/>
</dbReference>
<feature type="chain" id="PRO_5036926485" description="Fibronectin type-III domain-containing protein" evidence="1">
    <location>
        <begin position="32"/>
        <end position="861"/>
    </location>
</feature>
<dbReference type="Gene3D" id="2.160.20.10">
    <property type="entry name" value="Single-stranded right-handed beta-helix, Pectin lyase-like"/>
    <property type="match status" value="2"/>
</dbReference>
<dbReference type="Proteomes" id="UP000647241">
    <property type="component" value="Unassembled WGS sequence"/>
</dbReference>
<dbReference type="InterPro" id="IPR013783">
    <property type="entry name" value="Ig-like_fold"/>
</dbReference>
<dbReference type="PROSITE" id="PS50853">
    <property type="entry name" value="FN3"/>
    <property type="match status" value="2"/>
</dbReference>
<dbReference type="EMBL" id="BMGT01000001">
    <property type="protein sequence ID" value="GGG70513.1"/>
    <property type="molecule type" value="Genomic_DNA"/>
</dbReference>
<accession>A0A917H7S9</accession>
<comment type="caution">
    <text evidence="3">The sequence shown here is derived from an EMBL/GenBank/DDBJ whole genome shotgun (WGS) entry which is preliminary data.</text>
</comment>